<evidence type="ECO:0000313" key="2">
    <source>
        <dbReference type="Proteomes" id="UP001227268"/>
    </source>
</evidence>
<organism evidence="1 2">
    <name type="scientific">Naganishia friedmannii</name>
    <dbReference type="NCBI Taxonomy" id="89922"/>
    <lineage>
        <taxon>Eukaryota</taxon>
        <taxon>Fungi</taxon>
        <taxon>Dikarya</taxon>
        <taxon>Basidiomycota</taxon>
        <taxon>Agaricomycotina</taxon>
        <taxon>Tremellomycetes</taxon>
        <taxon>Filobasidiales</taxon>
        <taxon>Filobasidiaceae</taxon>
        <taxon>Naganishia</taxon>
    </lineage>
</organism>
<proteinExistence type="predicted"/>
<dbReference type="EMBL" id="JASBWT010000013">
    <property type="protein sequence ID" value="KAJ9099333.1"/>
    <property type="molecule type" value="Genomic_DNA"/>
</dbReference>
<accession>A0ACC2VJS5</accession>
<dbReference type="Proteomes" id="UP001227268">
    <property type="component" value="Unassembled WGS sequence"/>
</dbReference>
<reference evidence="1" key="1">
    <citation type="submission" date="2023-04" db="EMBL/GenBank/DDBJ databases">
        <title>Draft Genome sequencing of Naganishia species isolated from polar environments using Oxford Nanopore Technology.</title>
        <authorList>
            <person name="Leo P."/>
            <person name="Venkateswaran K."/>
        </authorList>
    </citation>
    <scope>NUCLEOTIDE SEQUENCE</scope>
    <source>
        <strain evidence="1">MNA-CCFEE 5423</strain>
    </source>
</reference>
<sequence length="285" mass="31760">MSRNIGSTQSTIVPSFPEDPLQSPIDDLNAILNITHPRHRPGDGTEEEDPPEVNSDFLPARNIIDIRFSEDEIKQLLRALVALQAAQQKTDRDAITKGKNQVKEALTSFHKMAADMLKPRPYVVEGDELQVQTLLRTIEEWRHRFQKDNRRLLSRLFPGPLTINRKSEKNTTATNRQSGIRLTQEVNSGESQHEPRASQYAGPQQAWSNVSYAPTNASYVPEDDEIRSLDGSSNLDTEAATTNVPDITEDAPLLEGAVDSTMNSRFSGTITKESEATQAAVQLEQ</sequence>
<protein>
    <submittedName>
        <fullName evidence="1">Uncharacterized protein</fullName>
    </submittedName>
</protein>
<gene>
    <name evidence="1" type="ORF">QFC21_004214</name>
</gene>
<name>A0ACC2VJS5_9TREE</name>
<comment type="caution">
    <text evidence="1">The sequence shown here is derived from an EMBL/GenBank/DDBJ whole genome shotgun (WGS) entry which is preliminary data.</text>
</comment>
<keyword evidence="2" id="KW-1185">Reference proteome</keyword>
<evidence type="ECO:0000313" key="1">
    <source>
        <dbReference type="EMBL" id="KAJ9099333.1"/>
    </source>
</evidence>